<reference evidence="1 2" key="1">
    <citation type="submission" date="2017-12" db="EMBL/GenBank/DDBJ databases">
        <title>Integrating genomic resources of turbot (Scophthalmus maximus) in depth evaluation of genetic and physical mapping variation across individuals.</title>
        <authorList>
            <person name="Martinez P."/>
        </authorList>
    </citation>
    <scope>NUCLEOTIDE SEQUENCE [LARGE SCALE GENOMIC DNA]</scope>
</reference>
<name>A0A2U9BD56_SCOMX</name>
<accession>A0A2U9BD56</accession>
<dbReference type="Proteomes" id="UP000246464">
    <property type="component" value="Chromosome 5"/>
</dbReference>
<evidence type="ECO:0000313" key="2">
    <source>
        <dbReference type="Proteomes" id="UP000246464"/>
    </source>
</evidence>
<protein>
    <submittedName>
        <fullName evidence="1">Uncharacterized protein</fullName>
    </submittedName>
</protein>
<dbReference type="EMBL" id="CP026247">
    <property type="protein sequence ID" value="AWP01582.1"/>
    <property type="molecule type" value="Genomic_DNA"/>
</dbReference>
<proteinExistence type="predicted"/>
<sequence length="68" mass="7319">MVHLSLGHRLDIHGQGSFSPCLNCNRADWISGGTVVCSNTKFIFKARPAGPGAPESEMYVHCTSSEVN</sequence>
<dbReference type="AlphaFoldDB" id="A0A2U9BD56"/>
<gene>
    <name evidence="1" type="ORF">SMAX5B_012665</name>
</gene>
<organism evidence="1 2">
    <name type="scientific">Scophthalmus maximus</name>
    <name type="common">Turbot</name>
    <name type="synonym">Psetta maxima</name>
    <dbReference type="NCBI Taxonomy" id="52904"/>
    <lineage>
        <taxon>Eukaryota</taxon>
        <taxon>Metazoa</taxon>
        <taxon>Chordata</taxon>
        <taxon>Craniata</taxon>
        <taxon>Vertebrata</taxon>
        <taxon>Euteleostomi</taxon>
        <taxon>Actinopterygii</taxon>
        <taxon>Neopterygii</taxon>
        <taxon>Teleostei</taxon>
        <taxon>Neoteleostei</taxon>
        <taxon>Acanthomorphata</taxon>
        <taxon>Carangaria</taxon>
        <taxon>Pleuronectiformes</taxon>
        <taxon>Pleuronectoidei</taxon>
        <taxon>Scophthalmidae</taxon>
        <taxon>Scophthalmus</taxon>
    </lineage>
</organism>
<keyword evidence="2" id="KW-1185">Reference proteome</keyword>
<evidence type="ECO:0000313" key="1">
    <source>
        <dbReference type="EMBL" id="AWP01582.1"/>
    </source>
</evidence>